<evidence type="ECO:0000259" key="6">
    <source>
        <dbReference type="Pfam" id="PF07980"/>
    </source>
</evidence>
<comment type="similarity">
    <text evidence="2">Belongs to the SusD family.</text>
</comment>
<feature type="domain" description="RagB/SusD" evidence="6">
    <location>
        <begin position="360"/>
        <end position="526"/>
    </location>
</feature>
<feature type="domain" description="SusD-like N-terminal" evidence="7">
    <location>
        <begin position="93"/>
        <end position="242"/>
    </location>
</feature>
<keyword evidence="4" id="KW-0472">Membrane</keyword>
<keyword evidence="5" id="KW-0998">Cell outer membrane</keyword>
<dbReference type="RefSeq" id="WP_146866198.1">
    <property type="nucleotide sequence ID" value="NZ_BKAU01000005.1"/>
</dbReference>
<dbReference type="Pfam" id="PF07980">
    <property type="entry name" value="SusD_RagB"/>
    <property type="match status" value="1"/>
</dbReference>
<organism evidence="8 9">
    <name type="scientific">Chitinophaga cymbidii</name>
    <dbReference type="NCBI Taxonomy" id="1096750"/>
    <lineage>
        <taxon>Bacteria</taxon>
        <taxon>Pseudomonadati</taxon>
        <taxon>Bacteroidota</taxon>
        <taxon>Chitinophagia</taxon>
        <taxon>Chitinophagales</taxon>
        <taxon>Chitinophagaceae</taxon>
        <taxon>Chitinophaga</taxon>
    </lineage>
</organism>
<dbReference type="InterPro" id="IPR033985">
    <property type="entry name" value="SusD-like_N"/>
</dbReference>
<evidence type="ECO:0000259" key="7">
    <source>
        <dbReference type="Pfam" id="PF14322"/>
    </source>
</evidence>
<dbReference type="Gene3D" id="1.10.3780.10">
    <property type="entry name" value="SusD-like"/>
    <property type="match status" value="1"/>
</dbReference>
<dbReference type="InterPro" id="IPR011990">
    <property type="entry name" value="TPR-like_helical_dom_sf"/>
</dbReference>
<name>A0A512RQS1_9BACT</name>
<evidence type="ECO:0000256" key="4">
    <source>
        <dbReference type="ARBA" id="ARBA00023136"/>
    </source>
</evidence>
<keyword evidence="9" id="KW-1185">Reference proteome</keyword>
<keyword evidence="3" id="KW-0732">Signal</keyword>
<evidence type="ECO:0000256" key="3">
    <source>
        <dbReference type="ARBA" id="ARBA00022729"/>
    </source>
</evidence>
<evidence type="ECO:0000256" key="5">
    <source>
        <dbReference type="ARBA" id="ARBA00023237"/>
    </source>
</evidence>
<sequence>MKQCTYLLLVLCLAACTKDLDRKPLNANIADLQYSTVAGYKQVLAKAYGSYSLVSSTGVGNSDVNVPGITDAANTDFLRAWWNLQELTTDEAICAWNDANLQSFHNFSWTANNILINAMYARSLFQITVCNEFIRESADEKLNSRNMTGHDADEIRRFRAEARFLRAFQYWVLMDLFANPPFVTEQDPIGKHIPRRIVRKDLFDYVIAELKAIEPELAAPRENEYGRADRAAAWALLARLYLNAEVYTGTAAYTEAITYASNVINAGYVLMPEYKHLFMADNNRNNTETILAIAYDATKSQNYGGTTFLTCAAHGTSPEINKAYGIPGGGWQGNRSTKNLPLAFGDYSGNTDTRAMFGSGSLEISNALTFGEGLGVHKFSNINAADGMQPYSPNGVLVSIDFPLFRLAEMYLIYVEAVKRGAAGGSEATALEYFNLLRQRAYKGTGGNVGSVSLDDVLQERMRELYWEGFRRTDLIRFKRFTSASWLWPWKAGVDEGSGAPEYYNVFPIPSAEIISNNNLVQNHGY</sequence>
<gene>
    <name evidence="8" type="ORF">CCY01nite_43020</name>
</gene>
<comment type="subcellular location">
    <subcellularLocation>
        <location evidence="1">Cell outer membrane</location>
    </subcellularLocation>
</comment>
<dbReference type="EMBL" id="BKAU01000005">
    <property type="protein sequence ID" value="GEP98042.1"/>
    <property type="molecule type" value="Genomic_DNA"/>
</dbReference>
<reference evidence="8 9" key="1">
    <citation type="submission" date="2019-07" db="EMBL/GenBank/DDBJ databases">
        <title>Whole genome shotgun sequence of Chitinophaga cymbidii NBRC 109752.</title>
        <authorList>
            <person name="Hosoyama A."/>
            <person name="Uohara A."/>
            <person name="Ohji S."/>
            <person name="Ichikawa N."/>
        </authorList>
    </citation>
    <scope>NUCLEOTIDE SEQUENCE [LARGE SCALE GENOMIC DNA]</scope>
    <source>
        <strain evidence="8 9">NBRC 109752</strain>
    </source>
</reference>
<dbReference type="Gene3D" id="1.25.40.390">
    <property type="match status" value="1"/>
</dbReference>
<comment type="caution">
    <text evidence="8">The sequence shown here is derived from an EMBL/GenBank/DDBJ whole genome shotgun (WGS) entry which is preliminary data.</text>
</comment>
<accession>A0A512RQS1</accession>
<dbReference type="InterPro" id="IPR012944">
    <property type="entry name" value="SusD_RagB_dom"/>
</dbReference>
<dbReference type="Gene3D" id="1.25.40.10">
    <property type="entry name" value="Tetratricopeptide repeat domain"/>
    <property type="match status" value="1"/>
</dbReference>
<dbReference type="GO" id="GO:0009279">
    <property type="term" value="C:cell outer membrane"/>
    <property type="evidence" value="ECO:0007669"/>
    <property type="project" value="UniProtKB-SubCell"/>
</dbReference>
<proteinExistence type="inferred from homology"/>
<dbReference type="SUPFAM" id="SSF48452">
    <property type="entry name" value="TPR-like"/>
    <property type="match status" value="1"/>
</dbReference>
<evidence type="ECO:0000313" key="9">
    <source>
        <dbReference type="Proteomes" id="UP000321436"/>
    </source>
</evidence>
<evidence type="ECO:0000256" key="1">
    <source>
        <dbReference type="ARBA" id="ARBA00004442"/>
    </source>
</evidence>
<evidence type="ECO:0000256" key="2">
    <source>
        <dbReference type="ARBA" id="ARBA00006275"/>
    </source>
</evidence>
<protein>
    <submittedName>
        <fullName evidence="8">Membrane protein</fullName>
    </submittedName>
</protein>
<dbReference type="OrthoDB" id="9783641at2"/>
<evidence type="ECO:0000313" key="8">
    <source>
        <dbReference type="EMBL" id="GEP98042.1"/>
    </source>
</evidence>
<dbReference type="Proteomes" id="UP000321436">
    <property type="component" value="Unassembled WGS sequence"/>
</dbReference>
<dbReference type="Pfam" id="PF14322">
    <property type="entry name" value="SusD-like_3"/>
    <property type="match status" value="1"/>
</dbReference>
<dbReference type="AlphaFoldDB" id="A0A512RQS1"/>